<evidence type="ECO:0000259" key="12">
    <source>
        <dbReference type="PROSITE" id="PS50004"/>
    </source>
</evidence>
<dbReference type="Proteomes" id="UP001370490">
    <property type="component" value="Unassembled WGS sequence"/>
</dbReference>
<comment type="caution">
    <text evidence="13">The sequence shown here is derived from an EMBL/GenBank/DDBJ whole genome shotgun (WGS) entry which is preliminary data.</text>
</comment>
<dbReference type="EMBL" id="JBAMMX010000009">
    <property type="protein sequence ID" value="KAK6933388.1"/>
    <property type="molecule type" value="Genomic_DNA"/>
</dbReference>
<evidence type="ECO:0000256" key="11">
    <source>
        <dbReference type="SAM" id="Phobius"/>
    </source>
</evidence>
<evidence type="ECO:0000256" key="1">
    <source>
        <dbReference type="ARBA" id="ARBA00004167"/>
    </source>
</evidence>
<dbReference type="PANTHER" id="PTHR10774">
    <property type="entry name" value="EXTENDED SYNAPTOTAGMIN-RELATED"/>
    <property type="match status" value="1"/>
</dbReference>
<keyword evidence="6" id="KW-0677">Repeat</keyword>
<keyword evidence="5" id="KW-0479">Metal-binding</keyword>
<dbReference type="PANTHER" id="PTHR10774:SF62">
    <property type="entry name" value="SYNAPTOTAGMIN-3"/>
    <property type="match status" value="1"/>
</dbReference>
<reference evidence="13 14" key="1">
    <citation type="submission" date="2023-12" db="EMBL/GenBank/DDBJ databases">
        <title>A high-quality genome assembly for Dillenia turbinata (Dilleniales).</title>
        <authorList>
            <person name="Chanderbali A."/>
        </authorList>
    </citation>
    <scope>NUCLEOTIDE SEQUENCE [LARGE SCALE GENOMIC DNA]</scope>
    <source>
        <strain evidence="13">LSX21</strain>
        <tissue evidence="13">Leaf</tissue>
    </source>
</reference>
<dbReference type="SMART" id="SM00239">
    <property type="entry name" value="C2"/>
    <property type="match status" value="2"/>
</dbReference>
<gene>
    <name evidence="13" type="ORF">RJ641_036282</name>
</gene>
<evidence type="ECO:0000256" key="4">
    <source>
        <dbReference type="ARBA" id="ARBA00022692"/>
    </source>
</evidence>
<comment type="subcellular location">
    <subcellularLocation>
        <location evidence="1">Membrane</location>
        <topology evidence="1">Single-pass membrane protein</topology>
    </subcellularLocation>
</comment>
<keyword evidence="7" id="KW-0106">Calcium</keyword>
<keyword evidence="10 11" id="KW-0472">Membrane</keyword>
<dbReference type="Pfam" id="PF00168">
    <property type="entry name" value="C2"/>
    <property type="match status" value="2"/>
</dbReference>
<dbReference type="InterPro" id="IPR000008">
    <property type="entry name" value="C2_dom"/>
</dbReference>
<dbReference type="CDD" id="cd00030">
    <property type="entry name" value="C2"/>
    <property type="match status" value="2"/>
</dbReference>
<dbReference type="PRINTS" id="PR00360">
    <property type="entry name" value="C2DOMAIN"/>
</dbReference>
<evidence type="ECO:0000256" key="2">
    <source>
        <dbReference type="ARBA" id="ARBA00006996"/>
    </source>
</evidence>
<keyword evidence="3" id="KW-0813">Transport</keyword>
<evidence type="ECO:0000256" key="7">
    <source>
        <dbReference type="ARBA" id="ARBA00022837"/>
    </source>
</evidence>
<evidence type="ECO:0000256" key="8">
    <source>
        <dbReference type="ARBA" id="ARBA00022989"/>
    </source>
</evidence>
<evidence type="ECO:0000313" key="14">
    <source>
        <dbReference type="Proteomes" id="UP001370490"/>
    </source>
</evidence>
<dbReference type="AlphaFoldDB" id="A0AAN8VSX7"/>
<dbReference type="GO" id="GO:0006869">
    <property type="term" value="P:lipid transport"/>
    <property type="evidence" value="ECO:0007669"/>
    <property type="project" value="UniProtKB-KW"/>
</dbReference>
<dbReference type="FunFam" id="2.60.40.150:FF:000066">
    <property type="entry name" value="Extended synaptotagmin-2"/>
    <property type="match status" value="1"/>
</dbReference>
<keyword evidence="8 11" id="KW-1133">Transmembrane helix</keyword>
<evidence type="ECO:0000256" key="3">
    <source>
        <dbReference type="ARBA" id="ARBA00022448"/>
    </source>
</evidence>
<evidence type="ECO:0000256" key="10">
    <source>
        <dbReference type="ARBA" id="ARBA00023136"/>
    </source>
</evidence>
<feature type="domain" description="C2" evidence="12">
    <location>
        <begin position="208"/>
        <end position="331"/>
    </location>
</feature>
<keyword evidence="14" id="KW-1185">Reference proteome</keyword>
<proteinExistence type="inferred from homology"/>
<dbReference type="InterPro" id="IPR045050">
    <property type="entry name" value="Synaptotagmin_plant"/>
</dbReference>
<keyword evidence="4 11" id="KW-0812">Transmembrane</keyword>
<accession>A0AAN8VSX7</accession>
<dbReference type="GO" id="GO:0005783">
    <property type="term" value="C:endoplasmic reticulum"/>
    <property type="evidence" value="ECO:0007669"/>
    <property type="project" value="TreeGrafter"/>
</dbReference>
<dbReference type="InterPro" id="IPR035892">
    <property type="entry name" value="C2_domain_sf"/>
</dbReference>
<feature type="domain" description="C2" evidence="12">
    <location>
        <begin position="378"/>
        <end position="495"/>
    </location>
</feature>
<organism evidence="13 14">
    <name type="scientific">Dillenia turbinata</name>
    <dbReference type="NCBI Taxonomy" id="194707"/>
    <lineage>
        <taxon>Eukaryota</taxon>
        <taxon>Viridiplantae</taxon>
        <taxon>Streptophyta</taxon>
        <taxon>Embryophyta</taxon>
        <taxon>Tracheophyta</taxon>
        <taxon>Spermatophyta</taxon>
        <taxon>Magnoliopsida</taxon>
        <taxon>eudicotyledons</taxon>
        <taxon>Gunneridae</taxon>
        <taxon>Pentapetalae</taxon>
        <taxon>Dilleniales</taxon>
        <taxon>Dilleniaceae</taxon>
        <taxon>Dillenia</taxon>
    </lineage>
</organism>
<comment type="similarity">
    <text evidence="2">Belongs to the synaptotagmin family.</text>
</comment>
<dbReference type="CDD" id="cd21677">
    <property type="entry name" value="SMP_SYT"/>
    <property type="match status" value="1"/>
</dbReference>
<dbReference type="GO" id="GO:0008289">
    <property type="term" value="F:lipid binding"/>
    <property type="evidence" value="ECO:0007669"/>
    <property type="project" value="InterPro"/>
</dbReference>
<dbReference type="GO" id="GO:0016020">
    <property type="term" value="C:membrane"/>
    <property type="evidence" value="ECO:0007669"/>
    <property type="project" value="UniProtKB-SubCell"/>
</dbReference>
<evidence type="ECO:0000256" key="5">
    <source>
        <dbReference type="ARBA" id="ARBA00022723"/>
    </source>
</evidence>
<dbReference type="Gene3D" id="2.60.40.150">
    <property type="entry name" value="C2 domain"/>
    <property type="match status" value="2"/>
</dbReference>
<sequence>MGFVSTLVGILGFVFGIPIGLVLGFLLFIYSEPKEVEDPVIRSIHELDTNYVQEELIPWIPFWVKNPDYERVDWLNHFLLDMWPFLNKAICKTIRSMAEPIFAEYIGKYQIKAIEWACDSDIVLGVKLLNMRITLQLVDLQIFAAPRVSLKPLVPTFPCFAKAVVSLMEKPHVDFGMEVLGGDIMSIPGLYRYVQETIKKQVANLYHWPQTLEVPILDASSAAIKKPVGVLHVKVVQAFNLLKMDILGTSDPYVKLSLTGEKLPSKKTTIKRKNLNPVWNENFKLIVKDLESQVLQLHVYDWDKVGAHDKLGMQLVPLNLLTPNETKEFKLELVKNSNINDPHKKKSRGQLLVELTYNPFKQDHDRFSGPLDGYKKMESGIDRVSDSGPNSGGAGVLLVTIIGAEDVEGARHNNPYALILFRGERKKTKMIKRTRDPIWNEEFQFMLEEPPLEEKIRIEVMSKRRRIGFGSKESLGYVEINLTDVVHNGRINYKYHLIDSKNGVIQVEIQWKLA</sequence>
<feature type="transmembrane region" description="Helical" evidence="11">
    <location>
        <begin position="7"/>
        <end position="30"/>
    </location>
</feature>
<dbReference type="FunFam" id="2.60.40.150:FF:000102">
    <property type="entry name" value="Synaptotagmin-2 isoform A"/>
    <property type="match status" value="1"/>
</dbReference>
<keyword evidence="9" id="KW-0445">Lipid transport</keyword>
<dbReference type="PROSITE" id="PS50004">
    <property type="entry name" value="C2"/>
    <property type="match status" value="2"/>
</dbReference>
<protein>
    <submittedName>
        <fullName evidence="13">C2 domain</fullName>
    </submittedName>
</protein>
<name>A0AAN8VSX7_9MAGN</name>
<dbReference type="SUPFAM" id="SSF49562">
    <property type="entry name" value="C2 domain (Calcium/lipid-binding domain, CaLB)"/>
    <property type="match status" value="2"/>
</dbReference>
<evidence type="ECO:0000313" key="13">
    <source>
        <dbReference type="EMBL" id="KAK6933388.1"/>
    </source>
</evidence>
<evidence type="ECO:0000256" key="9">
    <source>
        <dbReference type="ARBA" id="ARBA00023055"/>
    </source>
</evidence>
<dbReference type="GO" id="GO:0046872">
    <property type="term" value="F:metal ion binding"/>
    <property type="evidence" value="ECO:0007669"/>
    <property type="project" value="UniProtKB-KW"/>
</dbReference>
<evidence type="ECO:0000256" key="6">
    <source>
        <dbReference type="ARBA" id="ARBA00022737"/>
    </source>
</evidence>